<feature type="compositionally biased region" description="Pro residues" evidence="6">
    <location>
        <begin position="89"/>
        <end position="104"/>
    </location>
</feature>
<reference evidence="10" key="1">
    <citation type="journal article" date="2012" name="Science">
        <title>The Paleozoic origin of enzymatic lignin decomposition reconstructed from 31 fungal genomes.</title>
        <authorList>
            <person name="Floudas D."/>
            <person name="Binder M."/>
            <person name="Riley R."/>
            <person name="Barry K."/>
            <person name="Blanchette R.A."/>
            <person name="Henrissat B."/>
            <person name="Martinez A.T."/>
            <person name="Otillar R."/>
            <person name="Spatafora J.W."/>
            <person name="Yadav J.S."/>
            <person name="Aerts A."/>
            <person name="Benoit I."/>
            <person name="Boyd A."/>
            <person name="Carlson A."/>
            <person name="Copeland A."/>
            <person name="Coutinho P.M."/>
            <person name="de Vries R.P."/>
            <person name="Ferreira P."/>
            <person name="Findley K."/>
            <person name="Foster B."/>
            <person name="Gaskell J."/>
            <person name="Glotzer D."/>
            <person name="Gorecki P."/>
            <person name="Heitman J."/>
            <person name="Hesse C."/>
            <person name="Hori C."/>
            <person name="Igarashi K."/>
            <person name="Jurgens J.A."/>
            <person name="Kallen N."/>
            <person name="Kersten P."/>
            <person name="Kohler A."/>
            <person name="Kuees U."/>
            <person name="Kumar T.K.A."/>
            <person name="Kuo A."/>
            <person name="LaButti K."/>
            <person name="Larrondo L.F."/>
            <person name="Lindquist E."/>
            <person name="Ling A."/>
            <person name="Lombard V."/>
            <person name="Lucas S."/>
            <person name="Lundell T."/>
            <person name="Martin R."/>
            <person name="McLaughlin D.J."/>
            <person name="Morgenstern I."/>
            <person name="Morin E."/>
            <person name="Murat C."/>
            <person name="Nagy L.G."/>
            <person name="Nolan M."/>
            <person name="Ohm R.A."/>
            <person name="Patyshakuliyeva A."/>
            <person name="Rokas A."/>
            <person name="Ruiz-Duenas F.J."/>
            <person name="Sabat G."/>
            <person name="Salamov A."/>
            <person name="Samejima M."/>
            <person name="Schmutz J."/>
            <person name="Slot J.C."/>
            <person name="St John F."/>
            <person name="Stenlid J."/>
            <person name="Sun H."/>
            <person name="Sun S."/>
            <person name="Syed K."/>
            <person name="Tsang A."/>
            <person name="Wiebenga A."/>
            <person name="Young D."/>
            <person name="Pisabarro A."/>
            <person name="Eastwood D.C."/>
            <person name="Martin F."/>
            <person name="Cullen D."/>
            <person name="Grigoriev I.V."/>
            <person name="Hibbett D.S."/>
        </authorList>
    </citation>
    <scope>NUCLEOTIDE SEQUENCE [LARGE SCALE GENOMIC DNA]</scope>
    <source>
        <strain evidence="10">RWD-64-598 SS2</strain>
    </source>
</reference>
<dbReference type="KEGG" id="cput:CONPUDRAFT_140086"/>
<evidence type="ECO:0000256" key="6">
    <source>
        <dbReference type="SAM" id="MobiDB-lite"/>
    </source>
</evidence>
<comment type="caution">
    <text evidence="9">The sequence shown here is derived from an EMBL/GenBank/DDBJ whole genome shotgun (WGS) entry which is preliminary data.</text>
</comment>
<feature type="transmembrane region" description="Helical" evidence="7">
    <location>
        <begin position="200"/>
        <end position="219"/>
    </location>
</feature>
<name>A0A5M3M907_CONPW</name>
<protein>
    <recommendedName>
        <fullName evidence="8">t-SNARE coiled-coil homology domain-containing protein</fullName>
    </recommendedName>
</protein>
<dbReference type="SUPFAM" id="SSF58038">
    <property type="entry name" value="SNARE fusion complex"/>
    <property type="match status" value="1"/>
</dbReference>
<keyword evidence="5 7" id="KW-0472">Membrane</keyword>
<dbReference type="EMBL" id="JH711588">
    <property type="protein sequence ID" value="EIW75752.1"/>
    <property type="molecule type" value="Genomic_DNA"/>
</dbReference>
<dbReference type="Proteomes" id="UP000053558">
    <property type="component" value="Unassembled WGS sequence"/>
</dbReference>
<dbReference type="GO" id="GO:0012505">
    <property type="term" value="C:endomembrane system"/>
    <property type="evidence" value="ECO:0007669"/>
    <property type="project" value="UniProtKB-ARBA"/>
</dbReference>
<dbReference type="RefSeq" id="XP_007774428.1">
    <property type="nucleotide sequence ID" value="XM_007776238.1"/>
</dbReference>
<keyword evidence="4 7" id="KW-1133">Transmembrane helix</keyword>
<dbReference type="InterPro" id="IPR000727">
    <property type="entry name" value="T_SNARE_dom"/>
</dbReference>
<evidence type="ECO:0000259" key="8">
    <source>
        <dbReference type="PROSITE" id="PS50192"/>
    </source>
</evidence>
<evidence type="ECO:0000313" key="10">
    <source>
        <dbReference type="Proteomes" id="UP000053558"/>
    </source>
</evidence>
<dbReference type="Gene3D" id="1.20.5.110">
    <property type="match status" value="1"/>
</dbReference>
<dbReference type="GO" id="GO:0016020">
    <property type="term" value="C:membrane"/>
    <property type="evidence" value="ECO:0007669"/>
    <property type="project" value="UniProtKB-SubCell"/>
</dbReference>
<evidence type="ECO:0000313" key="9">
    <source>
        <dbReference type="EMBL" id="EIW75752.1"/>
    </source>
</evidence>
<keyword evidence="2" id="KW-0813">Transport</keyword>
<dbReference type="PANTHER" id="PTHR12791">
    <property type="entry name" value="GOLGI SNARE BET1-RELATED"/>
    <property type="match status" value="1"/>
</dbReference>
<feature type="domain" description="T-SNARE coiled-coil homology" evidence="8">
    <location>
        <begin position="130"/>
        <end position="192"/>
    </location>
</feature>
<evidence type="ECO:0000256" key="7">
    <source>
        <dbReference type="SAM" id="Phobius"/>
    </source>
</evidence>
<evidence type="ECO:0000256" key="3">
    <source>
        <dbReference type="ARBA" id="ARBA00022692"/>
    </source>
</evidence>
<dbReference type="GO" id="GO:0005737">
    <property type="term" value="C:cytoplasm"/>
    <property type="evidence" value="ECO:0007669"/>
    <property type="project" value="UniProtKB-ARBA"/>
</dbReference>
<dbReference type="AlphaFoldDB" id="A0A5M3M907"/>
<feature type="region of interest" description="Disordered" evidence="6">
    <location>
        <begin position="82"/>
        <end position="122"/>
    </location>
</feature>
<evidence type="ECO:0000256" key="5">
    <source>
        <dbReference type="ARBA" id="ARBA00023136"/>
    </source>
</evidence>
<gene>
    <name evidence="9" type="ORF">CONPUDRAFT_140086</name>
</gene>
<evidence type="ECO:0000256" key="1">
    <source>
        <dbReference type="ARBA" id="ARBA00004167"/>
    </source>
</evidence>
<evidence type="ECO:0000256" key="2">
    <source>
        <dbReference type="ARBA" id="ARBA00022448"/>
    </source>
</evidence>
<dbReference type="Pfam" id="PF05739">
    <property type="entry name" value="SNARE"/>
    <property type="match status" value="1"/>
</dbReference>
<dbReference type="SMART" id="SM00397">
    <property type="entry name" value="t_SNARE"/>
    <property type="match status" value="1"/>
</dbReference>
<evidence type="ECO:0000256" key="4">
    <source>
        <dbReference type="ARBA" id="ARBA00022989"/>
    </source>
</evidence>
<keyword evidence="10" id="KW-1185">Reference proteome</keyword>
<accession>A0A5M3M907</accession>
<dbReference type="CDD" id="cd15859">
    <property type="entry name" value="SNARE_SYN8"/>
    <property type="match status" value="1"/>
</dbReference>
<dbReference type="OrthoDB" id="244190at2759"/>
<dbReference type="GeneID" id="19201451"/>
<keyword evidence="3 7" id="KW-0812">Transmembrane</keyword>
<proteinExistence type="predicted"/>
<organism evidence="9 10">
    <name type="scientific">Coniophora puteana (strain RWD-64-598)</name>
    <name type="common">Brown rot fungus</name>
    <dbReference type="NCBI Taxonomy" id="741705"/>
    <lineage>
        <taxon>Eukaryota</taxon>
        <taxon>Fungi</taxon>
        <taxon>Dikarya</taxon>
        <taxon>Basidiomycota</taxon>
        <taxon>Agaricomycotina</taxon>
        <taxon>Agaricomycetes</taxon>
        <taxon>Agaricomycetidae</taxon>
        <taxon>Boletales</taxon>
        <taxon>Coniophorineae</taxon>
        <taxon>Coniophoraceae</taxon>
        <taxon>Coniophora</taxon>
    </lineage>
</organism>
<sequence length="221" mass="24358">MSNARLSALATQTLTLLFERSRMQSLSPEPSQLHLPQITANLETLRTAVLASPPYAAETEDLRVQYERLLDMLGEAEAQKAGLERIPPPREPTPPPQPLSPSPTPSSDTPYEPYTDDPGVSDHGILLQQHEMMSDQDTRLDVLSSSIGRQHHLSLQINDELDTHSGLLDTLDTDLDSTHDRMTSARRRLDRVARGAKANGSSVTIALLIVVLLILIVVFKT</sequence>
<comment type="subcellular location">
    <subcellularLocation>
        <location evidence="1">Membrane</location>
        <topology evidence="1">Single-pass membrane protein</topology>
    </subcellularLocation>
</comment>
<dbReference type="OMA" id="QIHAYHS"/>
<dbReference type="PROSITE" id="PS50192">
    <property type="entry name" value="T_SNARE"/>
    <property type="match status" value="1"/>
</dbReference>